<feature type="non-terminal residue" evidence="2">
    <location>
        <position position="1"/>
    </location>
</feature>
<dbReference type="OrthoDB" id="283424at2759"/>
<dbReference type="Pfam" id="PF10213">
    <property type="entry name" value="MRP-S28"/>
    <property type="match status" value="1"/>
</dbReference>
<evidence type="ECO:0000259" key="1">
    <source>
        <dbReference type="Pfam" id="PF10213"/>
    </source>
</evidence>
<evidence type="ECO:0000313" key="3">
    <source>
        <dbReference type="Proteomes" id="UP000266841"/>
    </source>
</evidence>
<gene>
    <name evidence="2" type="ORF">THAOC_13362</name>
</gene>
<dbReference type="GO" id="GO:0005763">
    <property type="term" value="C:mitochondrial small ribosomal subunit"/>
    <property type="evidence" value="ECO:0007669"/>
    <property type="project" value="TreeGrafter"/>
</dbReference>
<dbReference type="GO" id="GO:0003735">
    <property type="term" value="F:structural constituent of ribosome"/>
    <property type="evidence" value="ECO:0007669"/>
    <property type="project" value="InterPro"/>
</dbReference>
<name>K0SKC2_THAOC</name>
<organism evidence="2 3">
    <name type="scientific">Thalassiosira oceanica</name>
    <name type="common">Marine diatom</name>
    <dbReference type="NCBI Taxonomy" id="159749"/>
    <lineage>
        <taxon>Eukaryota</taxon>
        <taxon>Sar</taxon>
        <taxon>Stramenopiles</taxon>
        <taxon>Ochrophyta</taxon>
        <taxon>Bacillariophyta</taxon>
        <taxon>Coscinodiscophyceae</taxon>
        <taxon>Thalassiosirophycidae</taxon>
        <taxon>Thalassiosirales</taxon>
        <taxon>Thalassiosiraceae</taxon>
        <taxon>Thalassiosira</taxon>
    </lineage>
</organism>
<dbReference type="GO" id="GO:0032543">
    <property type="term" value="P:mitochondrial translation"/>
    <property type="evidence" value="ECO:0007669"/>
    <property type="project" value="InterPro"/>
</dbReference>
<sequence length="131" mass="15223">TSLGTTAELERRAFEMQEKKLACGVPESALRFRTRSYERSVLPPYVEAGEHRVVVKLAIKDIPFGSERERKVFLEMVGPRYRPKTDEVQLSSEKFASRIENKRYLVDMIERLVESSRGLAREFDEEEKLQA</sequence>
<dbReference type="PANTHER" id="PTHR13490">
    <property type="entry name" value="MITOCHONDRIAL 28S RIBOSOMAL PROTEIN S28"/>
    <property type="match status" value="1"/>
</dbReference>
<proteinExistence type="predicted"/>
<reference evidence="2 3" key="1">
    <citation type="journal article" date="2012" name="Genome Biol.">
        <title>Genome and low-iron response of an oceanic diatom adapted to chronic iron limitation.</title>
        <authorList>
            <person name="Lommer M."/>
            <person name="Specht M."/>
            <person name="Roy A.S."/>
            <person name="Kraemer L."/>
            <person name="Andreson R."/>
            <person name="Gutowska M.A."/>
            <person name="Wolf J."/>
            <person name="Bergner S.V."/>
            <person name="Schilhabel M.B."/>
            <person name="Klostermeier U.C."/>
            <person name="Beiko R.G."/>
            <person name="Rosenstiel P."/>
            <person name="Hippler M."/>
            <person name="Laroche J."/>
        </authorList>
    </citation>
    <scope>NUCLEOTIDE SEQUENCE [LARGE SCALE GENOMIC DNA]</scope>
    <source>
        <strain evidence="2 3">CCMP1005</strain>
    </source>
</reference>
<dbReference type="AlphaFoldDB" id="K0SKC2"/>
<keyword evidence="3" id="KW-1185">Reference proteome</keyword>
<evidence type="ECO:0000313" key="2">
    <source>
        <dbReference type="EMBL" id="EJK65750.1"/>
    </source>
</evidence>
<comment type="caution">
    <text evidence="2">The sequence shown here is derived from an EMBL/GenBank/DDBJ whole genome shotgun (WGS) entry which is preliminary data.</text>
</comment>
<protein>
    <recommendedName>
        <fullName evidence="1">Small ribosomal subunit protein mS35 mitochondrial conserved domain-containing protein</fullName>
    </recommendedName>
</protein>
<dbReference type="eggNOG" id="KOG3933">
    <property type="taxonomic scope" value="Eukaryota"/>
</dbReference>
<dbReference type="EMBL" id="AGNL01015511">
    <property type="protein sequence ID" value="EJK65750.1"/>
    <property type="molecule type" value="Genomic_DNA"/>
</dbReference>
<dbReference type="PANTHER" id="PTHR13490:SF0">
    <property type="entry name" value="SMALL RIBOSOMAL SUBUNIT PROTEIN MS35"/>
    <property type="match status" value="1"/>
</dbReference>
<dbReference type="Proteomes" id="UP000266841">
    <property type="component" value="Unassembled WGS sequence"/>
</dbReference>
<dbReference type="InterPro" id="IPR039848">
    <property type="entry name" value="Ribosomal_mS35_mt"/>
</dbReference>
<feature type="domain" description="Small ribosomal subunit protein mS35 mitochondrial conserved" evidence="1">
    <location>
        <begin position="29"/>
        <end position="124"/>
    </location>
</feature>
<accession>K0SKC2</accession>
<dbReference type="InterPro" id="IPR019349">
    <property type="entry name" value="Ribosomal_mS35_mit"/>
</dbReference>